<dbReference type="AlphaFoldDB" id="A0A6C0IN13"/>
<reference evidence="1" key="1">
    <citation type="journal article" date="2020" name="Nature">
        <title>Giant virus diversity and host interactions through global metagenomics.</title>
        <authorList>
            <person name="Schulz F."/>
            <person name="Roux S."/>
            <person name="Paez-Espino D."/>
            <person name="Jungbluth S."/>
            <person name="Walsh D.A."/>
            <person name="Denef V.J."/>
            <person name="McMahon K.D."/>
            <person name="Konstantinidis K.T."/>
            <person name="Eloe-Fadrosh E.A."/>
            <person name="Kyrpides N.C."/>
            <person name="Woyke T."/>
        </authorList>
    </citation>
    <scope>NUCLEOTIDE SEQUENCE</scope>
    <source>
        <strain evidence="1">GVMAG-M-3300024258-14</strain>
    </source>
</reference>
<name>A0A6C0IN13_9ZZZZ</name>
<protein>
    <submittedName>
        <fullName evidence="1">Uncharacterized protein</fullName>
    </submittedName>
</protein>
<organism evidence="1">
    <name type="scientific">viral metagenome</name>
    <dbReference type="NCBI Taxonomy" id="1070528"/>
    <lineage>
        <taxon>unclassified sequences</taxon>
        <taxon>metagenomes</taxon>
        <taxon>organismal metagenomes</taxon>
    </lineage>
</organism>
<evidence type="ECO:0000313" key="1">
    <source>
        <dbReference type="EMBL" id="QHT93895.1"/>
    </source>
</evidence>
<accession>A0A6C0IN13</accession>
<dbReference type="EMBL" id="MN740211">
    <property type="protein sequence ID" value="QHT93895.1"/>
    <property type="molecule type" value="Genomic_DNA"/>
</dbReference>
<proteinExistence type="predicted"/>
<sequence>MKEINNISHLKKGKIYYIHVKDFARPNMKLRGKYGGDDENKKFVYFKQLEYINHHYNKLQFPNAKPIYLKLWKVNGKLYRFISETMVEQIKEFPDLYEPCKIFEPEKERILVNFVMRNKIINDPYFDYRF</sequence>